<organism evidence="8 9">
    <name type="scientific">Roridomyces roridus</name>
    <dbReference type="NCBI Taxonomy" id="1738132"/>
    <lineage>
        <taxon>Eukaryota</taxon>
        <taxon>Fungi</taxon>
        <taxon>Dikarya</taxon>
        <taxon>Basidiomycota</taxon>
        <taxon>Agaricomycotina</taxon>
        <taxon>Agaricomycetes</taxon>
        <taxon>Agaricomycetidae</taxon>
        <taxon>Agaricales</taxon>
        <taxon>Marasmiineae</taxon>
        <taxon>Mycenaceae</taxon>
        <taxon>Roridomyces</taxon>
    </lineage>
</organism>
<dbReference type="GO" id="GO:0005634">
    <property type="term" value="C:nucleus"/>
    <property type="evidence" value="ECO:0007669"/>
    <property type="project" value="UniProtKB-SubCell"/>
</dbReference>
<dbReference type="GO" id="GO:0046983">
    <property type="term" value="F:protein dimerization activity"/>
    <property type="evidence" value="ECO:0007669"/>
    <property type="project" value="InterPro"/>
</dbReference>
<gene>
    <name evidence="8" type="ORF">FB45DRAFT_979718</name>
</gene>
<feature type="compositionally biased region" description="Polar residues" evidence="6">
    <location>
        <begin position="255"/>
        <end position="265"/>
    </location>
</feature>
<keyword evidence="3" id="KW-0863">Zinc-finger</keyword>
<name>A0AAD7BQM0_9AGAR</name>
<dbReference type="InterPro" id="IPR052035">
    <property type="entry name" value="ZnF_BED_domain_contain"/>
</dbReference>
<evidence type="ECO:0000313" key="8">
    <source>
        <dbReference type="EMBL" id="KAJ7627444.1"/>
    </source>
</evidence>
<feature type="domain" description="HAT C-terminal dimerisation" evidence="7">
    <location>
        <begin position="297"/>
        <end position="374"/>
    </location>
</feature>
<keyword evidence="9" id="KW-1185">Reference proteome</keyword>
<keyword evidence="2" id="KW-0479">Metal-binding</keyword>
<dbReference type="InterPro" id="IPR008906">
    <property type="entry name" value="HATC_C_dom"/>
</dbReference>
<evidence type="ECO:0000256" key="1">
    <source>
        <dbReference type="ARBA" id="ARBA00004123"/>
    </source>
</evidence>
<dbReference type="SUPFAM" id="SSF53098">
    <property type="entry name" value="Ribonuclease H-like"/>
    <property type="match status" value="1"/>
</dbReference>
<dbReference type="AlphaFoldDB" id="A0AAD7BQM0"/>
<dbReference type="InterPro" id="IPR012337">
    <property type="entry name" value="RNaseH-like_sf"/>
</dbReference>
<evidence type="ECO:0000259" key="7">
    <source>
        <dbReference type="Pfam" id="PF05699"/>
    </source>
</evidence>
<proteinExistence type="predicted"/>
<dbReference type="PANTHER" id="PTHR46481:SF10">
    <property type="entry name" value="ZINC FINGER BED DOMAIN-CONTAINING PROTEIN 39"/>
    <property type="match status" value="1"/>
</dbReference>
<dbReference type="Pfam" id="PF05699">
    <property type="entry name" value="Dimer_Tnp_hAT"/>
    <property type="match status" value="1"/>
</dbReference>
<keyword evidence="4" id="KW-0862">Zinc</keyword>
<keyword evidence="5" id="KW-0539">Nucleus</keyword>
<protein>
    <submittedName>
        <fullName evidence="8">Ribonuclease H-like domain-containing protein</fullName>
    </submittedName>
</protein>
<dbReference type="PANTHER" id="PTHR46481">
    <property type="entry name" value="ZINC FINGER BED DOMAIN-CONTAINING PROTEIN 4"/>
    <property type="match status" value="1"/>
</dbReference>
<dbReference type="EMBL" id="JARKIF010000011">
    <property type="protein sequence ID" value="KAJ7627444.1"/>
    <property type="molecule type" value="Genomic_DNA"/>
</dbReference>
<dbReference type="Proteomes" id="UP001221142">
    <property type="component" value="Unassembled WGS sequence"/>
</dbReference>
<reference evidence="8" key="1">
    <citation type="submission" date="2023-03" db="EMBL/GenBank/DDBJ databases">
        <title>Massive genome expansion in bonnet fungi (Mycena s.s.) driven by repeated elements and novel gene families across ecological guilds.</title>
        <authorList>
            <consortium name="Lawrence Berkeley National Laboratory"/>
            <person name="Harder C.B."/>
            <person name="Miyauchi S."/>
            <person name="Viragh M."/>
            <person name="Kuo A."/>
            <person name="Thoen E."/>
            <person name="Andreopoulos B."/>
            <person name="Lu D."/>
            <person name="Skrede I."/>
            <person name="Drula E."/>
            <person name="Henrissat B."/>
            <person name="Morin E."/>
            <person name="Kohler A."/>
            <person name="Barry K."/>
            <person name="LaButti K."/>
            <person name="Morin E."/>
            <person name="Salamov A."/>
            <person name="Lipzen A."/>
            <person name="Mereny Z."/>
            <person name="Hegedus B."/>
            <person name="Baldrian P."/>
            <person name="Stursova M."/>
            <person name="Weitz H."/>
            <person name="Taylor A."/>
            <person name="Grigoriev I.V."/>
            <person name="Nagy L.G."/>
            <person name="Martin F."/>
            <person name="Kauserud H."/>
        </authorList>
    </citation>
    <scope>NUCLEOTIDE SEQUENCE</scope>
    <source>
        <strain evidence="8">9284</strain>
    </source>
</reference>
<evidence type="ECO:0000256" key="4">
    <source>
        <dbReference type="ARBA" id="ARBA00022833"/>
    </source>
</evidence>
<feature type="region of interest" description="Disordered" evidence="6">
    <location>
        <begin position="255"/>
        <end position="286"/>
    </location>
</feature>
<evidence type="ECO:0000256" key="2">
    <source>
        <dbReference type="ARBA" id="ARBA00022723"/>
    </source>
</evidence>
<evidence type="ECO:0000256" key="6">
    <source>
        <dbReference type="SAM" id="MobiDB-lite"/>
    </source>
</evidence>
<dbReference type="GO" id="GO:0008270">
    <property type="term" value="F:zinc ion binding"/>
    <property type="evidence" value="ECO:0007669"/>
    <property type="project" value="UniProtKB-KW"/>
</dbReference>
<comment type="subcellular location">
    <subcellularLocation>
        <location evidence="1">Nucleus</location>
    </subcellularLocation>
</comment>
<evidence type="ECO:0000313" key="9">
    <source>
        <dbReference type="Proteomes" id="UP001221142"/>
    </source>
</evidence>
<evidence type="ECO:0000256" key="3">
    <source>
        <dbReference type="ARBA" id="ARBA00022771"/>
    </source>
</evidence>
<comment type="caution">
    <text evidence="8">The sequence shown here is derived from an EMBL/GenBank/DDBJ whole genome shotgun (WGS) entry which is preliminary data.</text>
</comment>
<sequence>MLKELANRMLRVAKVKWDPVERRIKDEVGLLRAIAVKERSSAQRKELFRQIQLRDGGDVDEEGKTKDAKQLILDMKVRWSSTFGMLDRGYDLKEAVDQFVSEIAALERDREKREKLENLQLTVDEWERVDLFLHVLQAAQSSQQQFSSDLRSTLHLAIPALEKLHSKWTSKLSDDKYLPFKDAIEAALAKVDEYYQKTDNTHSYALAMVLDPRRKLAYFNKHWPKNLVLSTKDALEKIFKERYLQIQSAVALSAPSTSAQKPLTNNRRHASTPPEDDEMTGLSASHVDPDRPWLDEFNEYLQGREFVAQGVSAIEWWGRNYERYPVWGSLARDYLAIMSSSVSSERAFSSAGITISKRRNRLKADVVEALQCLKCFIVRNLLFRDPR</sequence>
<evidence type="ECO:0000256" key="5">
    <source>
        <dbReference type="ARBA" id="ARBA00023242"/>
    </source>
</evidence>
<accession>A0AAD7BQM0</accession>